<dbReference type="Proteomes" id="UP000640531">
    <property type="component" value="Unassembled WGS sequence"/>
</dbReference>
<comment type="caution">
    <text evidence="3">The sequence shown here is derived from an EMBL/GenBank/DDBJ whole genome shotgun (WGS) entry which is preliminary data.</text>
</comment>
<dbReference type="InterPro" id="IPR002104">
    <property type="entry name" value="Integrase_catalytic"/>
</dbReference>
<dbReference type="EMBL" id="JACJST010000001">
    <property type="protein sequence ID" value="MBD2566422.1"/>
    <property type="molecule type" value="Genomic_DNA"/>
</dbReference>
<evidence type="ECO:0000313" key="4">
    <source>
        <dbReference type="Proteomes" id="UP000640531"/>
    </source>
</evidence>
<dbReference type="InterPro" id="IPR050090">
    <property type="entry name" value="Tyrosine_recombinase_XerCD"/>
</dbReference>
<keyword evidence="4" id="KW-1185">Reference proteome</keyword>
<gene>
    <name evidence="3" type="ORF">H6G59_00640</name>
</gene>
<evidence type="ECO:0000256" key="1">
    <source>
        <dbReference type="ARBA" id="ARBA00023172"/>
    </source>
</evidence>
<dbReference type="PANTHER" id="PTHR30349">
    <property type="entry name" value="PHAGE INTEGRASE-RELATED"/>
    <property type="match status" value="1"/>
</dbReference>
<feature type="domain" description="Tyr recombinase" evidence="2">
    <location>
        <begin position="170"/>
        <end position="365"/>
    </location>
</feature>
<sequence>MREIKPINHNGNIQLKFSYGGKRYSFNPIPGGHYNTKRDLANARAIATQIQNDILAGNFDQTLNRYRLAPKKSQEVCKPTTLLQLWDLWVSSLDVSESARATHYRWVRVMISKASPDLTDVSWLNKLNLASATLKERISLIKSCCSWGITQGYLESNPYQSIKTRGDKPKDIKPFTSEEVRLIIEGFDKLYPHYTPFVKFLLITGCRTSEAIGLCWQHIDLLKGEVVIKESLSKDVTGNGYQRIRKGTKTGDIRYLSLPDHLRSLLEEIKPVGANPDDLVFTTPRGKHIDQDTFRKSYWVKVLKHQEIPYRKPYTTRHTMVSHAIDQGIPLTGVAYLAGHKDISMIIKNYGHMINRPELPKLPID</sequence>
<name>A0ABR8FB16_9NOST</name>
<dbReference type="CDD" id="cd01189">
    <property type="entry name" value="INT_ICEBs1_C_like"/>
    <property type="match status" value="1"/>
</dbReference>
<organism evidence="3 4">
    <name type="scientific">Anabaena lutea FACHB-196</name>
    <dbReference type="NCBI Taxonomy" id="2692881"/>
    <lineage>
        <taxon>Bacteria</taxon>
        <taxon>Bacillati</taxon>
        <taxon>Cyanobacteriota</taxon>
        <taxon>Cyanophyceae</taxon>
        <taxon>Nostocales</taxon>
        <taxon>Nostocaceae</taxon>
        <taxon>Anabaena</taxon>
    </lineage>
</organism>
<dbReference type="PANTHER" id="PTHR30349:SF64">
    <property type="entry name" value="PROPHAGE INTEGRASE INTD-RELATED"/>
    <property type="match status" value="1"/>
</dbReference>
<dbReference type="InterPro" id="IPR013762">
    <property type="entry name" value="Integrase-like_cat_sf"/>
</dbReference>
<keyword evidence="1" id="KW-0233">DNA recombination</keyword>
<dbReference type="Gene3D" id="1.10.443.10">
    <property type="entry name" value="Intergrase catalytic core"/>
    <property type="match status" value="1"/>
</dbReference>
<dbReference type="PROSITE" id="PS51898">
    <property type="entry name" value="TYR_RECOMBINASE"/>
    <property type="match status" value="1"/>
</dbReference>
<dbReference type="InterPro" id="IPR022000">
    <property type="entry name" value="Min27-like_integrase_DNA_bind"/>
</dbReference>
<proteinExistence type="predicted"/>
<dbReference type="SUPFAM" id="SSF56349">
    <property type="entry name" value="DNA breaking-rejoining enzymes"/>
    <property type="match status" value="1"/>
</dbReference>
<dbReference type="InterPro" id="IPR011010">
    <property type="entry name" value="DNA_brk_join_enz"/>
</dbReference>
<protein>
    <submittedName>
        <fullName evidence="3">Tyrosine-type recombinase/integrase</fullName>
    </submittedName>
</protein>
<dbReference type="Pfam" id="PF12167">
    <property type="entry name" value="Arm-DNA-bind_2"/>
    <property type="match status" value="1"/>
</dbReference>
<evidence type="ECO:0000313" key="3">
    <source>
        <dbReference type="EMBL" id="MBD2566422.1"/>
    </source>
</evidence>
<evidence type="ECO:0000259" key="2">
    <source>
        <dbReference type="PROSITE" id="PS51898"/>
    </source>
</evidence>
<dbReference type="Pfam" id="PF00589">
    <property type="entry name" value="Phage_integrase"/>
    <property type="match status" value="1"/>
</dbReference>
<accession>A0ABR8FB16</accession>
<reference evidence="3 4" key="1">
    <citation type="journal article" date="2020" name="ISME J.">
        <title>Comparative genomics reveals insights into cyanobacterial evolution and habitat adaptation.</title>
        <authorList>
            <person name="Chen M.Y."/>
            <person name="Teng W.K."/>
            <person name="Zhao L."/>
            <person name="Hu C.X."/>
            <person name="Zhou Y.K."/>
            <person name="Han B.P."/>
            <person name="Song L.R."/>
            <person name="Shu W.S."/>
        </authorList>
    </citation>
    <scope>NUCLEOTIDE SEQUENCE [LARGE SCALE GENOMIC DNA]</scope>
    <source>
        <strain evidence="3 4">FACHB-196</strain>
    </source>
</reference>
<dbReference type="RefSeq" id="WP_190711249.1">
    <property type="nucleotide sequence ID" value="NZ_JACJST010000001.1"/>
</dbReference>